<evidence type="ECO:0000256" key="2">
    <source>
        <dbReference type="ARBA" id="ARBA00022723"/>
    </source>
</evidence>
<organism evidence="6 7">
    <name type="scientific">Cyprinus carpio</name>
    <name type="common">Common carp</name>
    <dbReference type="NCBI Taxonomy" id="7962"/>
    <lineage>
        <taxon>Eukaryota</taxon>
        <taxon>Metazoa</taxon>
        <taxon>Chordata</taxon>
        <taxon>Craniata</taxon>
        <taxon>Vertebrata</taxon>
        <taxon>Euteleostomi</taxon>
        <taxon>Actinopterygii</taxon>
        <taxon>Neopterygii</taxon>
        <taxon>Teleostei</taxon>
        <taxon>Ostariophysi</taxon>
        <taxon>Cypriniformes</taxon>
        <taxon>Cyprinidae</taxon>
        <taxon>Cyprininae</taxon>
        <taxon>Cyprinus</taxon>
    </lineage>
</organism>
<keyword evidence="3" id="KW-0175">Coiled coil</keyword>
<proteinExistence type="predicted"/>
<feature type="domain" description="DDE Tnp4" evidence="4">
    <location>
        <begin position="189"/>
        <end position="356"/>
    </location>
</feature>
<sequence length="363" mass="41137">MSTTVQPVEEVEYMDTDVTEVKSYSEMCVGTDLTMKDIENMEKLNTSYKEQVRSLESKVRTLTCERKQLKSNVDLKDDQIIHFYTGLRSSKVFFALLTYLTTTWSPRTQSPPTALQFYLVLIKLRLDLTHKDLAFRFHCSCATISAIFHDCIMTQRFTSLIHWPSKEEIKKNLPALFRSPPFSSVRCIIDCSKIFIDRPTSLSARAMTYSNYKSHNTIKFLVGISPTGSITFPFKTWGGRASDKTITKSSGLIDLLEEGDIVMADGGFSFPEYFAAKGVQLLIPASTHGKTQISGQEVSVSRHMSRMRIHVERAIGRIKNYCILRQTLPINLVKRRSKDTVATVDKILLVCSALSNLEKSLIQ</sequence>
<dbReference type="InterPro" id="IPR027805">
    <property type="entry name" value="Transposase_HTH_dom"/>
</dbReference>
<dbReference type="PANTHER" id="PTHR23080">
    <property type="entry name" value="THAP DOMAIN PROTEIN"/>
    <property type="match status" value="1"/>
</dbReference>
<protein>
    <submittedName>
        <fullName evidence="6">Uncharacterized protein</fullName>
    </submittedName>
</protein>
<keyword evidence="2" id="KW-0479">Metal-binding</keyword>
<reference evidence="6" key="1">
    <citation type="submission" date="2025-08" db="UniProtKB">
        <authorList>
            <consortium name="Ensembl"/>
        </authorList>
    </citation>
    <scope>IDENTIFICATION</scope>
</reference>
<dbReference type="Pfam" id="PF13359">
    <property type="entry name" value="DDE_Tnp_4"/>
    <property type="match status" value="1"/>
</dbReference>
<accession>A0A8C2G091</accession>
<evidence type="ECO:0000256" key="3">
    <source>
        <dbReference type="SAM" id="Coils"/>
    </source>
</evidence>
<evidence type="ECO:0000256" key="1">
    <source>
        <dbReference type="ARBA" id="ARBA00001968"/>
    </source>
</evidence>
<dbReference type="Pfam" id="PF13613">
    <property type="entry name" value="HTH_Tnp_4"/>
    <property type="match status" value="1"/>
</dbReference>
<evidence type="ECO:0000259" key="5">
    <source>
        <dbReference type="Pfam" id="PF13613"/>
    </source>
</evidence>
<evidence type="ECO:0000313" key="7">
    <source>
        <dbReference type="Proteomes" id="UP000694701"/>
    </source>
</evidence>
<evidence type="ECO:0000313" key="6">
    <source>
        <dbReference type="Ensembl" id="ENSCCRP00020063294.1"/>
    </source>
</evidence>
<name>A0A8C2G091_CYPCA</name>
<dbReference type="GO" id="GO:0046872">
    <property type="term" value="F:metal ion binding"/>
    <property type="evidence" value="ECO:0007669"/>
    <property type="project" value="UniProtKB-KW"/>
</dbReference>
<dbReference type="AlphaFoldDB" id="A0A8C2G091"/>
<dbReference type="Proteomes" id="UP000694701">
    <property type="component" value="Unplaced"/>
</dbReference>
<feature type="domain" description="Transposase Helix-turn-helix" evidence="5">
    <location>
        <begin position="116"/>
        <end position="149"/>
    </location>
</feature>
<dbReference type="Ensembl" id="ENSCCRT00020069680.1">
    <property type="protein sequence ID" value="ENSCCRP00020063294.1"/>
    <property type="gene ID" value="ENSCCRG00020029862.1"/>
</dbReference>
<evidence type="ECO:0000259" key="4">
    <source>
        <dbReference type="Pfam" id="PF13359"/>
    </source>
</evidence>
<dbReference type="InterPro" id="IPR027806">
    <property type="entry name" value="HARBI1_dom"/>
</dbReference>
<comment type="cofactor">
    <cofactor evidence="1">
        <name>a divalent metal cation</name>
        <dbReference type="ChEBI" id="CHEBI:60240"/>
    </cofactor>
</comment>
<feature type="coiled-coil region" evidence="3">
    <location>
        <begin position="38"/>
        <end position="72"/>
    </location>
</feature>